<dbReference type="HOGENOM" id="CLU_252496_0_0_6"/>
<dbReference type="RefSeq" id="WP_006871136.1">
    <property type="nucleotide sequence ID" value="NZ_JH413824.1"/>
</dbReference>
<dbReference type="EMBL" id="JH413824">
    <property type="protein sequence ID" value="EHL30790.1"/>
    <property type="molecule type" value="Genomic_DNA"/>
</dbReference>
<accession>G9EPL7</accession>
<proteinExistence type="predicted"/>
<keyword evidence="1" id="KW-0175">Coiled coil</keyword>
<evidence type="ECO:0000256" key="1">
    <source>
        <dbReference type="SAM" id="Coils"/>
    </source>
</evidence>
<name>G9EPL7_9GAMM</name>
<evidence type="ECO:0000313" key="2">
    <source>
        <dbReference type="EMBL" id="EHL30790.1"/>
    </source>
</evidence>
<evidence type="ECO:0000313" key="3">
    <source>
        <dbReference type="Proteomes" id="UP000002770"/>
    </source>
</evidence>
<protein>
    <submittedName>
        <fullName evidence="2">Uncharacterized protein</fullName>
    </submittedName>
</protein>
<dbReference type="OrthoDB" id="5647343at2"/>
<dbReference type="Proteomes" id="UP000002770">
    <property type="component" value="Unassembled WGS sequence"/>
</dbReference>
<dbReference type="STRING" id="658187.LDG_7219"/>
<keyword evidence="3" id="KW-1185">Reference proteome</keyword>
<dbReference type="InParanoid" id="G9EPL7"/>
<dbReference type="eggNOG" id="ENOG5033B0V">
    <property type="taxonomic scope" value="Bacteria"/>
</dbReference>
<sequence length="1430" mass="163278">MFGFNVLAWNAGYQEGGYSKSINRALFGGSPGHTAAELVIPVSEENKKLLEEINKNNKLLVQETTTLISQPIAIAPFYEVVTVPCYKIYFSFWGDVSTKKTLERHRLHDATRDRIEEGKGIPLQFSAKGQQIFGDNQMEWHGLIGRTKGSPSIEYIQHRSALTQEQITLSKEKMELLKSIEKDKELLLWHVKEIAEKIGTLRTEKQKKSYSESPKVQEIFETHGVRSIEELSLKLASLSAAMNHLRQELSDLSVRFGASPDVIVSFPIDTQQQLEYSLDYREMLSEMGHIANTVVPYHALKMNCCTATMNIINAGINTVVREKLYESGYKLPQSNFFFETPQSVFDFSLTLSHILANANAHVKDKDISSSLTAQFVTLVHDFFVSMIAKIFRPSKEQQLFNLRAEYIEYLLSANEGLKQLEREFSVGNVEEKSYKQLKGNAIFLIDLYKNKIIDTEGNLLEGGYIKRTTDYNAQIKHFLDTLPLAQSEALAKLESNDEIIATVDKISSHIYSNIKWQEIYGDILYRDIVNLVARHVEQLVNDHRIPIENFDYLSAKGMERATKIAIQIQQVLDRELSPKKTIVHRDIAQLFFASYEDNLENLKRKTLVFETNLQKQKDPTSKMAQTIRKLLLESQDSILEQEEAIEKIKNGPGEQLEIVFPPSAKIQDMSLEQMKAFSSLLRARPELNTGDVVVELNKNIKTLTTLQKKLLEAISDIKSGYYDFRSFEKIRASLPSTSFATQTAELMLEILARNLIAHLDKLTLKVPLSFNARNALISYLNFNKFLKENGSKLPNVTKLTEILSIHDAHQLRKILDDNDRVMRFTQKDHRSSKPSLISTHLTRQEHRFIYLFDKIVTHKQVGSYQEKLELSMLIEKNLGNNDLNQRLGLFEKEKHALVERYQITIADVKYLMFKTQLRRLNDVLLEKAENALQEIENGNSLDLKSKLTLYQLGRLDDLAKLKSTLDDLNSLGLIDSSSKLKKLHTQANRGAELIERIEQHVAEEQLFESGDLVMNHSKKSLALKNKLANSEVVLTHTFISKYGHAAQVYIDPKTNAPTFSHIWGEHQTDVVKVTDIAISDVFRVDVTQLVVPAMQIKLEAYYSNQGLDYKNEIKKLYQESIQRLLAESKERFEGVKNDKVARFKAGWADYGFHGGHRDAEAVNRRDIHDVMYGKGEHKIKDKMICSEFVANGIVAAIYETNDLLQQQMLNAGVVASADENIINTPLKREQLSRVHPQRLVNLLRAEGCLVQVNQSSFISKLINQQKPYEKVVVNAIKTPGVLFYEQLLALVKKIPDKDVFINKAIAACDTYATKEQLDIQITSPKMQAFLHKNFSIVHEQLQSSPNCVVKFFRNLLHFLGFKPNAQKILNQTIAELEKIQHEAILDNYKAVPKESTMNRFIFYKNQHPAIITKYNEEDLEGGEELRASAY</sequence>
<reference evidence="2 3" key="1">
    <citation type="journal article" date="2011" name="BMC Genomics">
        <title>Insight into cross-talk between intra-amoebal pathogens.</title>
        <authorList>
            <person name="Gimenez G."/>
            <person name="Bertelli C."/>
            <person name="Moliner C."/>
            <person name="Robert C."/>
            <person name="Raoult D."/>
            <person name="Fournier P.E."/>
            <person name="Greub G."/>
        </authorList>
    </citation>
    <scope>NUCLEOTIDE SEQUENCE [LARGE SCALE GENOMIC DNA]</scope>
    <source>
        <strain evidence="2 3">LLAP12</strain>
    </source>
</reference>
<gene>
    <name evidence="2" type="ORF">LDG_7219</name>
</gene>
<organism evidence="2 3">
    <name type="scientific">Legionella drancourtii LLAP12</name>
    <dbReference type="NCBI Taxonomy" id="658187"/>
    <lineage>
        <taxon>Bacteria</taxon>
        <taxon>Pseudomonadati</taxon>
        <taxon>Pseudomonadota</taxon>
        <taxon>Gammaproteobacteria</taxon>
        <taxon>Legionellales</taxon>
        <taxon>Legionellaceae</taxon>
        <taxon>Legionella</taxon>
    </lineage>
</organism>
<feature type="coiled-coil region" evidence="1">
    <location>
        <begin position="228"/>
        <end position="255"/>
    </location>
</feature>